<protein>
    <submittedName>
        <fullName evidence="2">Uncharacterized protein</fullName>
    </submittedName>
</protein>
<sequence length="254" mass="27859">MYQKNLTKCYVHSKKNKFFSHPLKKNVGKTVTKSSPVSRSIPDVAPARRPPRVPDPVSSPLYEPNELNVSLSRALFFHMDLKPPDEIEALTKTMSPINVPTHSSVTIATGSNSQSTLPPSAGFFSIRVATSQEDSSTIFCHSSSDAKSTLASTLAGSSSAHTSLQIMDDVPSDIIINEGITHSRNDPLTMTFLSTESNQEVDGMESDFHITEQMDEFGSVTRKGRLIKPAQKYQGMEWMTARGRGKRGRKGRGS</sequence>
<reference evidence="2 3" key="1">
    <citation type="journal article" date="2020" name="BMC Genomics">
        <title>Intraspecific diversification of the crop wild relative Brassica cretica Lam. using demographic model selection.</title>
        <authorList>
            <person name="Kioukis A."/>
            <person name="Michalopoulou V.A."/>
            <person name="Briers L."/>
            <person name="Pirintsos S."/>
            <person name="Studholme D.J."/>
            <person name="Pavlidis P."/>
            <person name="Sarris P.F."/>
        </authorList>
    </citation>
    <scope>NUCLEOTIDE SEQUENCE [LARGE SCALE GENOMIC DNA]</scope>
    <source>
        <strain evidence="3">cv. PFS-1207/04</strain>
    </source>
</reference>
<accession>A0ABQ7DYI8</accession>
<organism evidence="2 3">
    <name type="scientific">Brassica cretica</name>
    <name type="common">Mustard</name>
    <dbReference type="NCBI Taxonomy" id="69181"/>
    <lineage>
        <taxon>Eukaryota</taxon>
        <taxon>Viridiplantae</taxon>
        <taxon>Streptophyta</taxon>
        <taxon>Embryophyta</taxon>
        <taxon>Tracheophyta</taxon>
        <taxon>Spermatophyta</taxon>
        <taxon>Magnoliopsida</taxon>
        <taxon>eudicotyledons</taxon>
        <taxon>Gunneridae</taxon>
        <taxon>Pentapetalae</taxon>
        <taxon>rosids</taxon>
        <taxon>malvids</taxon>
        <taxon>Brassicales</taxon>
        <taxon>Brassicaceae</taxon>
        <taxon>Brassiceae</taxon>
        <taxon>Brassica</taxon>
    </lineage>
</organism>
<dbReference type="EMBL" id="QGKV02000649">
    <property type="protein sequence ID" value="KAF3582391.1"/>
    <property type="molecule type" value="Genomic_DNA"/>
</dbReference>
<name>A0ABQ7DYI8_BRACR</name>
<evidence type="ECO:0000313" key="3">
    <source>
        <dbReference type="Proteomes" id="UP000266723"/>
    </source>
</evidence>
<keyword evidence="3" id="KW-1185">Reference proteome</keyword>
<evidence type="ECO:0000256" key="1">
    <source>
        <dbReference type="SAM" id="MobiDB-lite"/>
    </source>
</evidence>
<comment type="caution">
    <text evidence="2">The sequence shown here is derived from an EMBL/GenBank/DDBJ whole genome shotgun (WGS) entry which is preliminary data.</text>
</comment>
<feature type="region of interest" description="Disordered" evidence="1">
    <location>
        <begin position="28"/>
        <end position="59"/>
    </location>
</feature>
<evidence type="ECO:0000313" key="2">
    <source>
        <dbReference type="EMBL" id="KAF3582391.1"/>
    </source>
</evidence>
<feature type="compositionally biased region" description="Polar residues" evidence="1">
    <location>
        <begin position="29"/>
        <end position="38"/>
    </location>
</feature>
<proteinExistence type="predicted"/>
<dbReference type="Proteomes" id="UP000266723">
    <property type="component" value="Unassembled WGS sequence"/>
</dbReference>
<gene>
    <name evidence="2" type="ORF">DY000_02034004</name>
</gene>